<dbReference type="CDD" id="cd09618">
    <property type="entry name" value="CBM9_like_2"/>
    <property type="match status" value="1"/>
</dbReference>
<evidence type="ECO:0000259" key="1">
    <source>
        <dbReference type="Pfam" id="PF19313"/>
    </source>
</evidence>
<evidence type="ECO:0000313" key="2">
    <source>
        <dbReference type="EMBL" id="SDM11846.1"/>
    </source>
</evidence>
<dbReference type="STRING" id="990371.SAMN05421813_10697"/>
<dbReference type="InterPro" id="IPR045670">
    <property type="entry name" value="DUF5916"/>
</dbReference>
<feature type="domain" description="DUF5916" evidence="1">
    <location>
        <begin position="260"/>
        <end position="360"/>
    </location>
</feature>
<sequence>MFQLLKTTNYSSINLNNLKNSSVIRLHSYTAILLFIMLSSSLSAQKKNVQYELKLKPASSAIRIDGIMDEPAWEDADLASKFFMVQPMDTSFAKVRTDVKMSYDKDFLYLIAVCYHEPGPYFVESLRRDFAFGKNDNFLLFMDPFDDQTNGFSFGSNAAGAQWDGIMYDGSKVDLSWDNKWVSAVKNYEDRWVFEAAIPFKSIRYKPGITKWGINFSRMDLKSTEKSSWAPVPRQFATASLAYTGNLVWDQPPPVPGQNISVIPYTLGGISSNHTLSPISRNQRGEIGGDVKIAINSSLNLDLTVNPDYSQVEVDRQVPNLDRFELFFPERRQYFLENGDLFSNFGYQNIRPFFSRRIGLGVPIQYGARLSGKLNKDWRVGLMNMQTENTSAAEPAQNFAVLALQRRVFARSNIGAIVINKQSMNFDAENAAAGVSRYNRVAGLEYNLASSNNTWTGKAVTMKSFSPNGSGKDMMQAANLRYWTGNWDLNWQHEYVGRNYNAEVGYVPRRGYINLSPQAGYLFFPKKGPLVSHGPKLFSANYFNESFQRTDYTNYLAYNLNFRSRATLTGWIANDYVKLQRPFDPTNRGGAVLAAGSEHRWEAFGAEFASRPQSLYTMALSTRYGGYYAGGHRLNVTSEFGYRFQPYVSLALSSSYNDIRLPQPWNTTKFWLIGPRVDVTMTNKVFFTGFVQYNEQSDNINVNTRLQWRYKPASDLFIVYTDNYLPAPFAVKNRFLVLKLTYWWNI</sequence>
<gene>
    <name evidence="2" type="ORF">SAMN05421813_10697</name>
</gene>
<protein>
    <recommendedName>
        <fullName evidence="1">DUF5916 domain-containing protein</fullName>
    </recommendedName>
</protein>
<reference evidence="3" key="1">
    <citation type="submission" date="2016-10" db="EMBL/GenBank/DDBJ databases">
        <authorList>
            <person name="Varghese N."/>
            <person name="Submissions S."/>
        </authorList>
    </citation>
    <scope>NUCLEOTIDE SEQUENCE [LARGE SCALE GENOMIC DNA]</scope>
    <source>
        <strain evidence="3">DSM 24536</strain>
    </source>
</reference>
<accession>A0A1G9QLK1</accession>
<evidence type="ECO:0000313" key="3">
    <source>
        <dbReference type="Proteomes" id="UP000199226"/>
    </source>
</evidence>
<feature type="domain" description="DUF5916" evidence="1">
    <location>
        <begin position="386"/>
        <end position="708"/>
    </location>
</feature>
<organism evidence="2 3">
    <name type="scientific">Daejeonella rubra</name>
    <dbReference type="NCBI Taxonomy" id="990371"/>
    <lineage>
        <taxon>Bacteria</taxon>
        <taxon>Pseudomonadati</taxon>
        <taxon>Bacteroidota</taxon>
        <taxon>Sphingobacteriia</taxon>
        <taxon>Sphingobacteriales</taxon>
        <taxon>Sphingobacteriaceae</taxon>
        <taxon>Daejeonella</taxon>
    </lineage>
</organism>
<dbReference type="EMBL" id="FNHH01000006">
    <property type="protein sequence ID" value="SDM11846.1"/>
    <property type="molecule type" value="Genomic_DNA"/>
</dbReference>
<dbReference type="AlphaFoldDB" id="A0A1G9QLK1"/>
<proteinExistence type="predicted"/>
<name>A0A1G9QLK1_9SPHI</name>
<keyword evidence="3" id="KW-1185">Reference proteome</keyword>
<dbReference type="SUPFAM" id="SSF49344">
    <property type="entry name" value="CBD9-like"/>
    <property type="match status" value="1"/>
</dbReference>
<dbReference type="Proteomes" id="UP000199226">
    <property type="component" value="Unassembled WGS sequence"/>
</dbReference>
<dbReference type="Pfam" id="PF19313">
    <property type="entry name" value="DUF5916"/>
    <property type="match status" value="2"/>
</dbReference>
<dbReference type="Gene3D" id="2.60.40.1190">
    <property type="match status" value="1"/>
</dbReference>